<keyword evidence="5" id="KW-0934">Plastid</keyword>
<accession>A0AAD8K3E3</accession>
<keyword evidence="3" id="KW-1134">Transmembrane beta strand</keyword>
<organism evidence="10 11">
    <name type="scientific">Tagetes erecta</name>
    <name type="common">African marigold</name>
    <dbReference type="NCBI Taxonomy" id="13708"/>
    <lineage>
        <taxon>Eukaryota</taxon>
        <taxon>Viridiplantae</taxon>
        <taxon>Streptophyta</taxon>
        <taxon>Embryophyta</taxon>
        <taxon>Tracheophyta</taxon>
        <taxon>Spermatophyta</taxon>
        <taxon>Magnoliopsida</taxon>
        <taxon>eudicotyledons</taxon>
        <taxon>Gunneridae</taxon>
        <taxon>Pentapetalae</taxon>
        <taxon>asterids</taxon>
        <taxon>campanulids</taxon>
        <taxon>Asterales</taxon>
        <taxon>Asteraceae</taxon>
        <taxon>Asteroideae</taxon>
        <taxon>Heliantheae alliance</taxon>
        <taxon>Tageteae</taxon>
        <taxon>Tagetes</taxon>
    </lineage>
</organism>
<dbReference type="Proteomes" id="UP001229421">
    <property type="component" value="Unassembled WGS sequence"/>
</dbReference>
<dbReference type="InterPro" id="IPR039910">
    <property type="entry name" value="D15-like"/>
</dbReference>
<evidence type="ECO:0000256" key="4">
    <source>
        <dbReference type="ARBA" id="ARBA00022692"/>
    </source>
</evidence>
<protein>
    <recommendedName>
        <fullName evidence="9">Bacterial surface antigen (D15) domain-containing protein</fullName>
    </recommendedName>
</protein>
<comment type="similarity">
    <text evidence="2">Belongs to the SAM50/omp85 family.</text>
</comment>
<keyword evidence="4" id="KW-0812">Transmembrane</keyword>
<evidence type="ECO:0000313" key="11">
    <source>
        <dbReference type="Proteomes" id="UP001229421"/>
    </source>
</evidence>
<keyword evidence="11" id="KW-1185">Reference proteome</keyword>
<dbReference type="GO" id="GO:0005741">
    <property type="term" value="C:mitochondrial outer membrane"/>
    <property type="evidence" value="ECO:0007669"/>
    <property type="project" value="UniProtKB-SubCell"/>
</dbReference>
<dbReference type="AlphaFoldDB" id="A0AAD8K3E3"/>
<feature type="domain" description="Bacterial surface antigen (D15)" evidence="9">
    <location>
        <begin position="176"/>
        <end position="519"/>
    </location>
</feature>
<evidence type="ECO:0000256" key="8">
    <source>
        <dbReference type="SAM" id="MobiDB-lite"/>
    </source>
</evidence>
<evidence type="ECO:0000256" key="2">
    <source>
        <dbReference type="ARBA" id="ARBA00010913"/>
    </source>
</evidence>
<dbReference type="PANTHER" id="PTHR12815">
    <property type="entry name" value="SORTING AND ASSEMBLY MACHINERY SAMM50 PROTEIN FAMILY MEMBER"/>
    <property type="match status" value="1"/>
</dbReference>
<feature type="compositionally biased region" description="Basic and acidic residues" evidence="8">
    <location>
        <begin position="398"/>
        <end position="412"/>
    </location>
</feature>
<evidence type="ECO:0000256" key="7">
    <source>
        <dbReference type="ARBA" id="ARBA00024013"/>
    </source>
</evidence>
<evidence type="ECO:0000256" key="5">
    <source>
        <dbReference type="ARBA" id="ARBA00022805"/>
    </source>
</evidence>
<evidence type="ECO:0000313" key="10">
    <source>
        <dbReference type="EMBL" id="KAK1415477.1"/>
    </source>
</evidence>
<proteinExistence type="inferred from homology"/>
<evidence type="ECO:0000256" key="3">
    <source>
        <dbReference type="ARBA" id="ARBA00022452"/>
    </source>
</evidence>
<evidence type="ECO:0000256" key="1">
    <source>
        <dbReference type="ARBA" id="ARBA00004374"/>
    </source>
</evidence>
<name>A0AAD8K3E3_TARER</name>
<comment type="caution">
    <text evidence="10">The sequence shown here is derived from an EMBL/GenBank/DDBJ whole genome shotgun (WGS) entry which is preliminary data.</text>
</comment>
<dbReference type="Gene3D" id="2.40.160.50">
    <property type="entry name" value="membrane protein fhac: a member of the omp85/tpsb transporter family"/>
    <property type="match status" value="1"/>
</dbReference>
<dbReference type="FunFam" id="3.10.20.310:FF:000016">
    <property type="entry name" value="Outer membrane OMP85 family protein"/>
    <property type="match status" value="1"/>
</dbReference>
<comment type="subcellular location">
    <subcellularLocation>
        <location evidence="1">Mitochondrion outer membrane</location>
        <topology evidence="1">Multi-pass membrane protein</topology>
    </subcellularLocation>
    <subcellularLocation>
        <location evidence="7">Plastid</location>
        <location evidence="7">Chloroplast outer membrane</location>
    </subcellularLocation>
</comment>
<dbReference type="GO" id="GO:0009707">
    <property type="term" value="C:chloroplast outer membrane"/>
    <property type="evidence" value="ECO:0007669"/>
    <property type="project" value="UniProtKB-SubCell"/>
</dbReference>
<dbReference type="PANTHER" id="PTHR12815:SF18">
    <property type="entry name" value="SORTING AND ASSEMBLY MACHINERY COMPONENT 50 HOMOLOG"/>
    <property type="match status" value="1"/>
</dbReference>
<keyword evidence="5" id="KW-1002">Plastid outer membrane</keyword>
<feature type="compositionally biased region" description="Basic and acidic residues" evidence="8">
    <location>
        <begin position="45"/>
        <end position="54"/>
    </location>
</feature>
<feature type="region of interest" description="Disordered" evidence="8">
    <location>
        <begin position="391"/>
        <end position="412"/>
    </location>
</feature>
<feature type="compositionally biased region" description="Acidic residues" evidence="8">
    <location>
        <begin position="11"/>
        <end position="40"/>
    </location>
</feature>
<evidence type="ECO:0000259" key="9">
    <source>
        <dbReference type="Pfam" id="PF01103"/>
    </source>
</evidence>
<sequence>MAKEDTPITELEQDDEEDDFDDEDDEQEDEEEEEEEEEEPVLTPESRKRAERARMEETFHRISSETVPLRVHDVLIKGNKKTKESLIESEIEALKTANSVQELLQAAAIANARLQKLDVFDSVNITLDSGPPELPGTCNVIVQVLETKNPITGDIGIFTKPEARSWSFEGSLKLKNLFGYGDLWDGSLSYGWDQTSEVSAGVSLPRFMRLFTPVMARISLLSQDWLKFSSYKERSLGLSLGLLSTKNHDLAYNLSWRTLTDPSQMASESIRRQLGHGLLSHLKYTFKIDRRNSPLRPTRGFAFVAASQVGGIFPDYRSLRFVRQEFDIRYALPLGFARAALNFGIAGGVLFPWGSEFMNKPTTLPDRFFLGGNSSPVCTLGGPTSLLGFKTRGLGPSEPKREVKKSSEDTNSDTCERDFLGGDLATTAFADLSFDLPLKVLRDSNIHAHAFACAGSLTKITENSFRDFSFQKYRDSFRCSAGFGLIVPTKLFRMEVNYCHILRQHEHDQAKTGVQFSFSSPL</sequence>
<dbReference type="Gene3D" id="3.10.20.310">
    <property type="entry name" value="membrane protein fhac"/>
    <property type="match status" value="1"/>
</dbReference>
<evidence type="ECO:0000256" key="6">
    <source>
        <dbReference type="ARBA" id="ARBA00023136"/>
    </source>
</evidence>
<gene>
    <name evidence="10" type="ORF">QVD17_31259</name>
</gene>
<keyword evidence="6" id="KW-0472">Membrane</keyword>
<dbReference type="EMBL" id="JAUHHV010000008">
    <property type="protein sequence ID" value="KAK1415477.1"/>
    <property type="molecule type" value="Genomic_DNA"/>
</dbReference>
<dbReference type="FunFam" id="2.40.160.50:FF:000005">
    <property type="entry name" value="Outer membrane OMP85 family protein"/>
    <property type="match status" value="1"/>
</dbReference>
<dbReference type="Pfam" id="PF01103">
    <property type="entry name" value="Omp85"/>
    <property type="match status" value="1"/>
</dbReference>
<dbReference type="InterPro" id="IPR000184">
    <property type="entry name" value="Bac_surfAg_D15"/>
</dbReference>
<feature type="region of interest" description="Disordered" evidence="8">
    <location>
        <begin position="1"/>
        <end position="54"/>
    </location>
</feature>
<reference evidence="10" key="1">
    <citation type="journal article" date="2023" name="bioRxiv">
        <title>Improved chromosome-level genome assembly for marigold (Tagetes erecta).</title>
        <authorList>
            <person name="Jiang F."/>
            <person name="Yuan L."/>
            <person name="Wang S."/>
            <person name="Wang H."/>
            <person name="Xu D."/>
            <person name="Wang A."/>
            <person name="Fan W."/>
        </authorList>
    </citation>
    <scope>NUCLEOTIDE SEQUENCE</scope>
    <source>
        <strain evidence="10">WSJ</strain>
        <tissue evidence="10">Leaf</tissue>
    </source>
</reference>